<dbReference type="InterPro" id="IPR043129">
    <property type="entry name" value="ATPase_NBD"/>
</dbReference>
<dbReference type="GO" id="GO:0015937">
    <property type="term" value="P:coenzyme A biosynthetic process"/>
    <property type="evidence" value="ECO:0007669"/>
    <property type="project" value="UniProtKB-UniRule"/>
</dbReference>
<feature type="active site" description="Proton acceptor" evidence="16">
    <location>
        <position position="95"/>
    </location>
</feature>
<comment type="cofactor">
    <cofactor evidence="16">
        <name>NH4(+)</name>
        <dbReference type="ChEBI" id="CHEBI:28938"/>
    </cofactor>
    <cofactor evidence="16">
        <name>K(+)</name>
        <dbReference type="ChEBI" id="CHEBI:29103"/>
    </cofactor>
    <text evidence="16">A monovalent cation. Ammonium or potassium.</text>
</comment>
<dbReference type="CDD" id="cd24015">
    <property type="entry name" value="ASKHA_NBD_PanK-III"/>
    <property type="match status" value="1"/>
</dbReference>
<comment type="subunit">
    <text evidence="5 16">Homodimer.</text>
</comment>
<dbReference type="GO" id="GO:0046872">
    <property type="term" value="F:metal ion binding"/>
    <property type="evidence" value="ECO:0007669"/>
    <property type="project" value="UniProtKB-KW"/>
</dbReference>
<comment type="cofactor">
    <cofactor evidence="2">
        <name>K(+)</name>
        <dbReference type="ChEBI" id="CHEBI:29103"/>
    </cofactor>
</comment>
<dbReference type="UniPathway" id="UPA00241">
    <property type="reaction ID" value="UER00352"/>
</dbReference>
<evidence type="ECO:0000256" key="14">
    <source>
        <dbReference type="ARBA" id="ARBA00038036"/>
    </source>
</evidence>
<gene>
    <name evidence="16" type="primary">coaX</name>
    <name evidence="17" type="ORF">HMPREF9134_01629</name>
</gene>
<evidence type="ECO:0000256" key="2">
    <source>
        <dbReference type="ARBA" id="ARBA00001958"/>
    </source>
</evidence>
<dbReference type="GO" id="GO:0004594">
    <property type="term" value="F:pantothenate kinase activity"/>
    <property type="evidence" value="ECO:0007669"/>
    <property type="project" value="UniProtKB-UniRule"/>
</dbReference>
<evidence type="ECO:0000256" key="12">
    <source>
        <dbReference type="ARBA" id="ARBA00022958"/>
    </source>
</evidence>
<keyword evidence="11 16" id="KW-0067">ATP-binding</keyword>
<feature type="binding site" evidence="16">
    <location>
        <position position="87"/>
    </location>
    <ligand>
        <name>substrate</name>
    </ligand>
</feature>
<keyword evidence="10 16" id="KW-0418">Kinase</keyword>
<dbReference type="PANTHER" id="PTHR34265:SF1">
    <property type="entry name" value="TYPE III PANTOTHENATE KINASE"/>
    <property type="match status" value="1"/>
</dbReference>
<evidence type="ECO:0000256" key="10">
    <source>
        <dbReference type="ARBA" id="ARBA00022777"/>
    </source>
</evidence>
<evidence type="ECO:0000256" key="5">
    <source>
        <dbReference type="ARBA" id="ARBA00011738"/>
    </source>
</evidence>
<dbReference type="HOGENOM" id="CLU_066627_2_0_10"/>
<dbReference type="RefSeq" id="WP_005467751.1">
    <property type="nucleotide sequence ID" value="NZ_KB291032.1"/>
</dbReference>
<dbReference type="HAMAP" id="MF_01274">
    <property type="entry name" value="Pantothen_kinase_3"/>
    <property type="match status" value="1"/>
</dbReference>
<dbReference type="eggNOG" id="COG1521">
    <property type="taxonomic scope" value="Bacteria"/>
</dbReference>
<keyword evidence="7 16" id="KW-0963">Cytoplasm</keyword>
<evidence type="ECO:0000256" key="9">
    <source>
        <dbReference type="ARBA" id="ARBA00022741"/>
    </source>
</evidence>
<comment type="similarity">
    <text evidence="14 16">Belongs to the type III pantothenate kinase family.</text>
</comment>
<proteinExistence type="inferred from homology"/>
<evidence type="ECO:0000256" key="1">
    <source>
        <dbReference type="ARBA" id="ARBA00001206"/>
    </source>
</evidence>
<dbReference type="Pfam" id="PF03309">
    <property type="entry name" value="Pan_kinase"/>
    <property type="match status" value="1"/>
</dbReference>
<comment type="caution">
    <text evidence="17">The sequence shown here is derived from an EMBL/GenBank/DDBJ whole genome shotgun (WGS) entry which is preliminary data.</text>
</comment>
<dbReference type="EC" id="2.7.1.33" evidence="6 16"/>
<sequence>MNLIIDQGNTVCKVAIATEEELVQCYTFPHLSLRDAGQILSAHPSLEAAIYSSVARVDKPLLGLLSERLPSVVMVDEHTAVPLEVEYDRKRLGSDRLAAVVGAYSLAPRERELLIVDSGTAITFERVTSSGTYLGGNISPGLYTRLKALNHFTSRLPLLSDLKDTSLGYGTTTQEALSRGALRGLIYEVDGYIRSLRSLHPEAVVYLTGGDAQMIQELLEEDVYVEPNLVLFGLNKILEYNK</sequence>
<keyword evidence="8 16" id="KW-0808">Transferase</keyword>
<dbReference type="STRING" id="1127696.HMPREF9134_01629"/>
<protein>
    <recommendedName>
        <fullName evidence="15 16">Type III pantothenate kinase</fullName>
        <ecNumber evidence="6 16">2.7.1.33</ecNumber>
    </recommendedName>
    <alternativeName>
        <fullName evidence="16">PanK-III</fullName>
    </alternativeName>
    <alternativeName>
        <fullName evidence="16">Pantothenic acid kinase</fullName>
    </alternativeName>
</protein>
<comment type="catalytic activity">
    <reaction evidence="1 16">
        <text>(R)-pantothenate + ATP = (R)-4'-phosphopantothenate + ADP + H(+)</text>
        <dbReference type="Rhea" id="RHEA:16373"/>
        <dbReference type="ChEBI" id="CHEBI:10986"/>
        <dbReference type="ChEBI" id="CHEBI:15378"/>
        <dbReference type="ChEBI" id="CHEBI:29032"/>
        <dbReference type="ChEBI" id="CHEBI:30616"/>
        <dbReference type="ChEBI" id="CHEBI:456216"/>
        <dbReference type="EC" id="2.7.1.33"/>
    </reaction>
</comment>
<feature type="binding site" evidence="16">
    <location>
        <position position="120"/>
    </location>
    <ligand>
        <name>ATP</name>
        <dbReference type="ChEBI" id="CHEBI:30616"/>
    </ligand>
</feature>
<evidence type="ECO:0000256" key="3">
    <source>
        <dbReference type="ARBA" id="ARBA00004496"/>
    </source>
</evidence>
<dbReference type="PATRIC" id="fig|1127696.3.peg.1469"/>
<evidence type="ECO:0000256" key="8">
    <source>
        <dbReference type="ARBA" id="ARBA00022679"/>
    </source>
</evidence>
<dbReference type="PANTHER" id="PTHR34265">
    <property type="entry name" value="TYPE III PANTOTHENATE KINASE"/>
    <property type="match status" value="1"/>
</dbReference>
<feature type="binding site" evidence="16">
    <location>
        <position position="117"/>
    </location>
    <ligand>
        <name>K(+)</name>
        <dbReference type="ChEBI" id="CHEBI:29103"/>
    </ligand>
</feature>
<dbReference type="EMBL" id="AMEQ01000040">
    <property type="protein sequence ID" value="EKY00295.1"/>
    <property type="molecule type" value="Genomic_DNA"/>
</dbReference>
<evidence type="ECO:0000313" key="18">
    <source>
        <dbReference type="Proteomes" id="UP000010408"/>
    </source>
</evidence>
<dbReference type="SUPFAM" id="SSF53067">
    <property type="entry name" value="Actin-like ATPase domain"/>
    <property type="match status" value="2"/>
</dbReference>
<dbReference type="NCBIfam" id="TIGR00671">
    <property type="entry name" value="baf"/>
    <property type="match status" value="1"/>
</dbReference>
<evidence type="ECO:0000256" key="16">
    <source>
        <dbReference type="HAMAP-Rule" id="MF_01274"/>
    </source>
</evidence>
<dbReference type="GO" id="GO:0005737">
    <property type="term" value="C:cytoplasm"/>
    <property type="evidence" value="ECO:0007669"/>
    <property type="project" value="UniProtKB-SubCell"/>
</dbReference>
<evidence type="ECO:0000256" key="13">
    <source>
        <dbReference type="ARBA" id="ARBA00022993"/>
    </source>
</evidence>
<keyword evidence="13 16" id="KW-0173">Coenzyme A biosynthesis</keyword>
<dbReference type="GO" id="GO:0005524">
    <property type="term" value="F:ATP binding"/>
    <property type="evidence" value="ECO:0007669"/>
    <property type="project" value="UniProtKB-UniRule"/>
</dbReference>
<organism evidence="17 18">
    <name type="scientific">Porphyromonas catoniae F0037</name>
    <dbReference type="NCBI Taxonomy" id="1127696"/>
    <lineage>
        <taxon>Bacteria</taxon>
        <taxon>Pseudomonadati</taxon>
        <taxon>Bacteroidota</taxon>
        <taxon>Bacteroidia</taxon>
        <taxon>Bacteroidales</taxon>
        <taxon>Porphyromonadaceae</taxon>
        <taxon>Porphyromonas</taxon>
    </lineage>
</organism>
<comment type="pathway">
    <text evidence="4 16">Cofactor biosynthesis; coenzyme A biosynthesis; CoA from (R)-pantothenate: step 1/5.</text>
</comment>
<name>L1NAL8_9PORP</name>
<feature type="binding site" evidence="16">
    <location>
        <begin position="93"/>
        <end position="96"/>
    </location>
    <ligand>
        <name>substrate</name>
    </ligand>
</feature>
<evidence type="ECO:0000256" key="4">
    <source>
        <dbReference type="ARBA" id="ARBA00005225"/>
    </source>
</evidence>
<keyword evidence="9 16" id="KW-0547">Nucleotide-binding</keyword>
<dbReference type="InterPro" id="IPR004619">
    <property type="entry name" value="Type_III_PanK"/>
</dbReference>
<feature type="binding site" evidence="16">
    <location>
        <begin position="6"/>
        <end position="13"/>
    </location>
    <ligand>
        <name>ATP</name>
        <dbReference type="ChEBI" id="CHEBI:30616"/>
    </ligand>
</feature>
<accession>L1NAL8</accession>
<comment type="function">
    <text evidence="16">Catalyzes the phosphorylation of pantothenate (Pan), the first step in CoA biosynthesis.</text>
</comment>
<keyword evidence="12 16" id="KW-0630">Potassium</keyword>
<evidence type="ECO:0000256" key="6">
    <source>
        <dbReference type="ARBA" id="ARBA00012102"/>
    </source>
</evidence>
<evidence type="ECO:0000313" key="17">
    <source>
        <dbReference type="EMBL" id="EKY00295.1"/>
    </source>
</evidence>
<evidence type="ECO:0000256" key="11">
    <source>
        <dbReference type="ARBA" id="ARBA00022840"/>
    </source>
</evidence>
<evidence type="ECO:0000256" key="7">
    <source>
        <dbReference type="ARBA" id="ARBA00022490"/>
    </source>
</evidence>
<feature type="binding site" evidence="16">
    <location>
        <position position="173"/>
    </location>
    <ligand>
        <name>substrate</name>
    </ligand>
</feature>
<reference evidence="17 18" key="1">
    <citation type="submission" date="2012-05" db="EMBL/GenBank/DDBJ databases">
        <authorList>
            <person name="Weinstock G."/>
            <person name="Sodergren E."/>
            <person name="Lobos E.A."/>
            <person name="Fulton L."/>
            <person name="Fulton R."/>
            <person name="Courtney L."/>
            <person name="Fronick C."/>
            <person name="O'Laughlin M."/>
            <person name="Godfrey J."/>
            <person name="Wilson R.M."/>
            <person name="Miner T."/>
            <person name="Farmer C."/>
            <person name="Delehaunty K."/>
            <person name="Cordes M."/>
            <person name="Minx P."/>
            <person name="Tomlinson C."/>
            <person name="Chen J."/>
            <person name="Wollam A."/>
            <person name="Pepin K.H."/>
            <person name="Bhonagiri V."/>
            <person name="Zhang X."/>
            <person name="Suruliraj S."/>
            <person name="Warren W."/>
            <person name="Mitreva M."/>
            <person name="Mardis E.R."/>
            <person name="Wilson R.K."/>
        </authorList>
    </citation>
    <scope>NUCLEOTIDE SEQUENCE [LARGE SCALE GENOMIC DNA]</scope>
    <source>
        <strain evidence="17 18">F0037</strain>
    </source>
</reference>
<dbReference type="Gene3D" id="3.30.420.40">
    <property type="match status" value="2"/>
</dbReference>
<dbReference type="AlphaFoldDB" id="L1NAL8"/>
<comment type="subcellular location">
    <subcellularLocation>
        <location evidence="3 16">Cytoplasm</location>
    </subcellularLocation>
</comment>
<keyword evidence="16" id="KW-0479">Metal-binding</keyword>
<dbReference type="Proteomes" id="UP000010408">
    <property type="component" value="Unassembled WGS sequence"/>
</dbReference>
<evidence type="ECO:0000256" key="15">
    <source>
        <dbReference type="ARBA" id="ARBA00040883"/>
    </source>
</evidence>